<evidence type="ECO:0000256" key="14">
    <source>
        <dbReference type="HAMAP-Rule" id="MF_00053"/>
    </source>
</evidence>
<keyword evidence="11 14" id="KW-0255">Endonuclease</keyword>
<feature type="binding site" evidence="14 15">
    <location>
        <position position="103"/>
    </location>
    <ligand>
        <name>a divalent metal cation</name>
        <dbReference type="ChEBI" id="CHEBI:60240"/>
    </ligand>
</feature>
<evidence type="ECO:0000256" key="3">
    <source>
        <dbReference type="ARBA" id="ARBA00004065"/>
    </source>
</evidence>
<evidence type="ECO:0000256" key="10">
    <source>
        <dbReference type="ARBA" id="ARBA00022723"/>
    </source>
</evidence>
<evidence type="ECO:0000256" key="1">
    <source>
        <dbReference type="ARBA" id="ARBA00000077"/>
    </source>
</evidence>
<dbReference type="GO" id="GO:0003723">
    <property type="term" value="F:RNA binding"/>
    <property type="evidence" value="ECO:0007669"/>
    <property type="project" value="UniProtKB-UniRule"/>
</dbReference>
<dbReference type="FunFam" id="3.30.420.10:FF:000047">
    <property type="entry name" value="Ribonuclease HIII"/>
    <property type="match status" value="1"/>
</dbReference>
<protein>
    <recommendedName>
        <fullName evidence="7 14">Ribonuclease HIII</fullName>
        <shortName evidence="14">RNase HIII</shortName>
        <ecNumber evidence="6 14">3.1.26.4</ecNumber>
    </recommendedName>
</protein>
<dbReference type="NCBIfam" id="TIGR00716">
    <property type="entry name" value="rnhC"/>
    <property type="match status" value="1"/>
</dbReference>
<evidence type="ECO:0000256" key="13">
    <source>
        <dbReference type="ARBA" id="ARBA00022842"/>
    </source>
</evidence>
<dbReference type="InterPro" id="IPR001352">
    <property type="entry name" value="RNase_HII/HIII"/>
</dbReference>
<dbReference type="PANTHER" id="PTHR10954:SF23">
    <property type="entry name" value="RIBONUCLEASE"/>
    <property type="match status" value="1"/>
</dbReference>
<dbReference type="Pfam" id="PF11858">
    <property type="entry name" value="DUF3378"/>
    <property type="match status" value="1"/>
</dbReference>
<dbReference type="InterPro" id="IPR024567">
    <property type="entry name" value="RNase_HII/HIII_dom"/>
</dbReference>
<dbReference type="EC" id="3.1.26.4" evidence="6 14"/>
<dbReference type="InterPro" id="IPR004641">
    <property type="entry name" value="RNase_HIII"/>
</dbReference>
<accession>A0A1I3NYJ1</accession>
<dbReference type="InterPro" id="IPR024568">
    <property type="entry name" value="RNase_HIII_N"/>
</dbReference>
<comment type="catalytic activity">
    <reaction evidence="1 14 15">
        <text>Endonucleolytic cleavage to 5'-phosphomonoester.</text>
        <dbReference type="EC" id="3.1.26.4"/>
    </reaction>
</comment>
<dbReference type="CDD" id="cd06590">
    <property type="entry name" value="RNase_HII_bacteria_HIII_like"/>
    <property type="match status" value="1"/>
</dbReference>
<dbReference type="PROSITE" id="PS51975">
    <property type="entry name" value="RNASE_H_2"/>
    <property type="match status" value="1"/>
</dbReference>
<dbReference type="GO" id="GO:0006298">
    <property type="term" value="P:mismatch repair"/>
    <property type="evidence" value="ECO:0007669"/>
    <property type="project" value="TreeGrafter"/>
</dbReference>
<comment type="subcellular location">
    <subcellularLocation>
        <location evidence="4 14">Cytoplasm</location>
    </subcellularLocation>
</comment>
<dbReference type="GO" id="GO:0032299">
    <property type="term" value="C:ribonuclease H2 complex"/>
    <property type="evidence" value="ECO:0007669"/>
    <property type="project" value="TreeGrafter"/>
</dbReference>
<dbReference type="SUPFAM" id="SSF53098">
    <property type="entry name" value="Ribonuclease H-like"/>
    <property type="match status" value="1"/>
</dbReference>
<dbReference type="InterPro" id="IPR012337">
    <property type="entry name" value="RNaseH-like_sf"/>
</dbReference>
<keyword evidence="9 14" id="KW-0540">Nuclease</keyword>
<evidence type="ECO:0000313" key="18">
    <source>
        <dbReference type="EMBL" id="SFJ14162.1"/>
    </source>
</evidence>
<comment type="cofactor">
    <cofactor evidence="14 15">
        <name>Mn(2+)</name>
        <dbReference type="ChEBI" id="CHEBI:29035"/>
    </cofactor>
    <cofactor evidence="14 15">
        <name>Mg(2+)</name>
        <dbReference type="ChEBI" id="CHEBI:18420"/>
    </cofactor>
    <text evidence="14 15">Manganese or magnesium. Binds 1 divalent metal ion per monomer in the absence of substrate. May bind a second metal ion after substrate binding.</text>
</comment>
<evidence type="ECO:0000259" key="17">
    <source>
        <dbReference type="PROSITE" id="PS51975"/>
    </source>
</evidence>
<keyword evidence="10 14" id="KW-0479">Metal-binding</keyword>
<evidence type="ECO:0000256" key="11">
    <source>
        <dbReference type="ARBA" id="ARBA00022759"/>
    </source>
</evidence>
<gene>
    <name evidence="14" type="primary">rnhC</name>
    <name evidence="18" type="ORF">SAMN04487936_101114</name>
</gene>
<evidence type="ECO:0000256" key="7">
    <source>
        <dbReference type="ARBA" id="ARBA00021407"/>
    </source>
</evidence>
<evidence type="ECO:0000256" key="6">
    <source>
        <dbReference type="ARBA" id="ARBA00012180"/>
    </source>
</evidence>
<dbReference type="GO" id="GO:0000287">
    <property type="term" value="F:magnesium ion binding"/>
    <property type="evidence" value="ECO:0007669"/>
    <property type="project" value="UniProtKB-UniRule"/>
</dbReference>
<dbReference type="STRING" id="240302.BN982_00503"/>
<evidence type="ECO:0000256" key="8">
    <source>
        <dbReference type="ARBA" id="ARBA00022490"/>
    </source>
</evidence>
<dbReference type="PANTHER" id="PTHR10954">
    <property type="entry name" value="RIBONUCLEASE H2 SUBUNIT A"/>
    <property type="match status" value="1"/>
</dbReference>
<dbReference type="GO" id="GO:0005737">
    <property type="term" value="C:cytoplasm"/>
    <property type="evidence" value="ECO:0007669"/>
    <property type="project" value="UniProtKB-SubCell"/>
</dbReference>
<evidence type="ECO:0000256" key="2">
    <source>
        <dbReference type="ARBA" id="ARBA00001946"/>
    </source>
</evidence>
<dbReference type="RefSeq" id="WP_075034620.1">
    <property type="nucleotide sequence ID" value="NZ_FOSB01000001.1"/>
</dbReference>
<dbReference type="InterPro" id="IPR036397">
    <property type="entry name" value="RNaseH_sf"/>
</dbReference>
<feature type="binding site" evidence="14 15">
    <location>
        <position position="102"/>
    </location>
    <ligand>
        <name>a divalent metal cation</name>
        <dbReference type="ChEBI" id="CHEBI:60240"/>
    </ligand>
</feature>
<dbReference type="Proteomes" id="UP000183557">
    <property type="component" value="Unassembled WGS sequence"/>
</dbReference>
<dbReference type="HAMAP" id="MF_00053">
    <property type="entry name" value="RNase_HIII"/>
    <property type="match status" value="1"/>
</dbReference>
<evidence type="ECO:0000256" key="15">
    <source>
        <dbReference type="PROSITE-ProRule" id="PRU01319"/>
    </source>
</evidence>
<feature type="binding site" evidence="14 15">
    <location>
        <position position="208"/>
    </location>
    <ligand>
        <name>a divalent metal cation</name>
        <dbReference type="ChEBI" id="CHEBI:60240"/>
    </ligand>
</feature>
<comment type="function">
    <text evidence="3 14">Endonuclease that specifically degrades the RNA of RNA-DNA hybrids.</text>
</comment>
<dbReference type="CDD" id="cd14796">
    <property type="entry name" value="RNAse_HIII_N"/>
    <property type="match status" value="1"/>
</dbReference>
<dbReference type="GO" id="GO:0043137">
    <property type="term" value="P:DNA replication, removal of RNA primer"/>
    <property type="evidence" value="ECO:0007669"/>
    <property type="project" value="TreeGrafter"/>
</dbReference>
<keyword evidence="19" id="KW-1185">Reference proteome</keyword>
<keyword evidence="12 14" id="KW-0378">Hydrolase</keyword>
<organism evidence="18 19">
    <name type="scientific">Halobacillus dabanensis</name>
    <dbReference type="NCBI Taxonomy" id="240302"/>
    <lineage>
        <taxon>Bacteria</taxon>
        <taxon>Bacillati</taxon>
        <taxon>Bacillota</taxon>
        <taxon>Bacilli</taxon>
        <taxon>Bacillales</taxon>
        <taxon>Bacillaceae</taxon>
        <taxon>Halobacillus</taxon>
    </lineage>
</organism>
<dbReference type="Gene3D" id="3.30.420.10">
    <property type="entry name" value="Ribonuclease H-like superfamily/Ribonuclease H"/>
    <property type="match status" value="1"/>
</dbReference>
<dbReference type="InterPro" id="IPR012295">
    <property type="entry name" value="TBP_dom_sf"/>
</dbReference>
<keyword evidence="8 14" id="KW-0963">Cytoplasm</keyword>
<dbReference type="OrthoDB" id="9777935at2"/>
<keyword evidence="13 14" id="KW-0460">Magnesium</keyword>
<sequence length="313" mass="34755">MPQVVLKLPTITLEKMKKYYAGQQKANPPASALFAAKTNSCTITAYKSGKVLFQGQKPESEADKWGTASDSSSSTSRKKSSNKRHEFHPDDTLFTSSHIGSDEAGTGDYFGPITVAAAYVTKEQIPTLKAIGVKDSKNLSDAQITELAKDIVAMKIPYSLLRLPNKKYNQWQRKGWSQGKMKTILHHQALNRLLEKIHPEKPDGILIDQFSEPQVYQKHLRSEKQTLQEHVYFMTKAESYSIAVATGSIIARSAFVKAMNQLEFDTGLPIPKGASAKVDKAAAEIIKAYGEEKLEELAKVHFANTEKAKKLVR</sequence>
<dbReference type="AlphaFoldDB" id="A0A1I3NYJ1"/>
<evidence type="ECO:0000256" key="12">
    <source>
        <dbReference type="ARBA" id="ARBA00022801"/>
    </source>
</evidence>
<comment type="cofactor">
    <cofactor evidence="2">
        <name>Mg(2+)</name>
        <dbReference type="ChEBI" id="CHEBI:18420"/>
    </cofactor>
</comment>
<evidence type="ECO:0000256" key="4">
    <source>
        <dbReference type="ARBA" id="ARBA00004496"/>
    </source>
</evidence>
<feature type="domain" description="RNase H type-2" evidence="17">
    <location>
        <begin position="96"/>
        <end position="313"/>
    </location>
</feature>
<proteinExistence type="inferred from homology"/>
<evidence type="ECO:0000313" key="19">
    <source>
        <dbReference type="Proteomes" id="UP000183557"/>
    </source>
</evidence>
<evidence type="ECO:0000256" key="9">
    <source>
        <dbReference type="ARBA" id="ARBA00022722"/>
    </source>
</evidence>
<evidence type="ECO:0000256" key="5">
    <source>
        <dbReference type="ARBA" id="ARBA00008378"/>
    </source>
</evidence>
<feature type="region of interest" description="Disordered" evidence="16">
    <location>
        <begin position="57"/>
        <end position="98"/>
    </location>
</feature>
<dbReference type="GO" id="GO:0004523">
    <property type="term" value="F:RNA-DNA hybrid ribonuclease activity"/>
    <property type="evidence" value="ECO:0007669"/>
    <property type="project" value="UniProtKB-UniRule"/>
</dbReference>
<dbReference type="Gene3D" id="3.30.310.10">
    <property type="entry name" value="TATA-Binding Protein"/>
    <property type="match status" value="1"/>
</dbReference>
<dbReference type="Pfam" id="PF01351">
    <property type="entry name" value="RNase_HII"/>
    <property type="match status" value="1"/>
</dbReference>
<comment type="similarity">
    <text evidence="5 14">Belongs to the RNase HII family. RnhC subfamily.</text>
</comment>
<reference evidence="19" key="1">
    <citation type="submission" date="2016-10" db="EMBL/GenBank/DDBJ databases">
        <authorList>
            <person name="Varghese N."/>
            <person name="Submissions S."/>
        </authorList>
    </citation>
    <scope>NUCLEOTIDE SEQUENCE [LARGE SCALE GENOMIC DNA]</scope>
    <source>
        <strain evidence="19">CGMCC 1.3704</strain>
    </source>
</reference>
<dbReference type="EMBL" id="FOSB01000001">
    <property type="protein sequence ID" value="SFJ14162.1"/>
    <property type="molecule type" value="Genomic_DNA"/>
</dbReference>
<dbReference type="PIRSF" id="PIRSF037748">
    <property type="entry name" value="RnhC"/>
    <property type="match status" value="1"/>
</dbReference>
<evidence type="ECO:0000256" key="16">
    <source>
        <dbReference type="SAM" id="MobiDB-lite"/>
    </source>
</evidence>
<name>A0A1I3NYJ1_HALDA</name>